<evidence type="ECO:0000313" key="2">
    <source>
        <dbReference type="EMBL" id="MEC0486361.1"/>
    </source>
</evidence>
<dbReference type="Gene3D" id="3.30.310.100">
    <property type="entry name" value="YugN-like"/>
    <property type="match status" value="1"/>
</dbReference>
<proteinExistence type="predicted"/>
<dbReference type="Proteomes" id="UP001341297">
    <property type="component" value="Unassembled WGS sequence"/>
</dbReference>
<reference evidence="2 4" key="3">
    <citation type="submission" date="2023-03" db="EMBL/GenBank/DDBJ databases">
        <title>Agriculturally important microbes genome sequencing.</title>
        <authorList>
            <person name="Dunlap C."/>
        </authorList>
    </citation>
    <scope>NUCLEOTIDE SEQUENCE [LARGE SCALE GENOMIC DNA]</scope>
    <source>
        <strain evidence="2 4">CBP-3203</strain>
    </source>
</reference>
<reference evidence="1" key="2">
    <citation type="submission" date="2015-10" db="EMBL/GenBank/DDBJ databases">
        <authorList>
            <person name="Gilbert D.G."/>
        </authorList>
    </citation>
    <scope>NUCLEOTIDE SEQUENCE</scope>
    <source>
        <strain evidence="1">GO-13</strain>
    </source>
</reference>
<accession>A0A0J6E8I5</accession>
<protein>
    <submittedName>
        <fullName evidence="2">YugN-like family protein</fullName>
    </submittedName>
</protein>
<accession>A0A0J6EGR3</accession>
<dbReference type="Pfam" id="PF08868">
    <property type="entry name" value="YugN"/>
    <property type="match status" value="1"/>
</dbReference>
<comment type="caution">
    <text evidence="1">The sequence shown here is derived from an EMBL/GenBank/DDBJ whole genome shotgun (WGS) entry which is preliminary data.</text>
</comment>
<sequence>MISIPSELENRSFSLYHLEQTLKPLGFIIGGGWEYDRGFFDYKLDDADGYLFLRLPFEAEDGQLDSQNATVQLGRPFLLRHVYQEALDDHVTQGNVRASFDQFAEPKKKDADIPDVYVELGRSSVKDLEKALLS</sequence>
<name>A0A0J6EGR3_9BACI</name>
<dbReference type="InterPro" id="IPR036491">
    <property type="entry name" value="YugN-like_sf"/>
</dbReference>
<dbReference type="RefSeq" id="WP_048353808.1">
    <property type="nucleotide sequence ID" value="NZ_CP023481.1"/>
</dbReference>
<evidence type="ECO:0000313" key="1">
    <source>
        <dbReference type="EMBL" id="KRT94156.1"/>
    </source>
</evidence>
<dbReference type="EMBL" id="JARRTL010000016">
    <property type="protein sequence ID" value="MEC0486361.1"/>
    <property type="molecule type" value="Genomic_DNA"/>
</dbReference>
<gene>
    <name evidence="1" type="ORF">AB447_202380</name>
    <name evidence="2" type="ORF">P8828_16330</name>
</gene>
<dbReference type="InterPro" id="IPR014967">
    <property type="entry name" value="Uncharacterised_YugN-like"/>
</dbReference>
<organism evidence="1 3">
    <name type="scientific">Bacillus glycinifermentans</name>
    <dbReference type="NCBI Taxonomy" id="1664069"/>
    <lineage>
        <taxon>Bacteria</taxon>
        <taxon>Bacillati</taxon>
        <taxon>Bacillota</taxon>
        <taxon>Bacilli</taxon>
        <taxon>Bacillales</taxon>
        <taxon>Bacillaceae</taxon>
        <taxon>Bacillus</taxon>
    </lineage>
</organism>
<dbReference type="SUPFAM" id="SSF160755">
    <property type="entry name" value="YugN-like"/>
    <property type="match status" value="1"/>
</dbReference>
<dbReference type="OrthoDB" id="2988890at2"/>
<dbReference type="EMBL" id="LECW02000012">
    <property type="protein sequence ID" value="KRT94156.1"/>
    <property type="molecule type" value="Genomic_DNA"/>
</dbReference>
<evidence type="ECO:0000313" key="3">
    <source>
        <dbReference type="Proteomes" id="UP000036168"/>
    </source>
</evidence>
<evidence type="ECO:0000313" key="4">
    <source>
        <dbReference type="Proteomes" id="UP001341297"/>
    </source>
</evidence>
<dbReference type="AlphaFoldDB" id="A0A0J6EGR3"/>
<dbReference type="Proteomes" id="UP000036168">
    <property type="component" value="Unassembled WGS sequence"/>
</dbReference>
<keyword evidence="4" id="KW-1185">Reference proteome</keyword>
<dbReference type="STRING" id="1664069.BGLY_3701"/>
<dbReference type="PATRIC" id="fig|1664069.3.peg.558"/>
<reference evidence="1 3" key="1">
    <citation type="journal article" date="2015" name="Int. J. Syst. Evol. Microbiol.">
        <title>Bacillus glycinifermentans sp. nov., isolated from fermented soybean paste.</title>
        <authorList>
            <person name="Kim S.J."/>
            <person name="Dunlap C.A."/>
            <person name="Kwon S.W."/>
            <person name="Rooney A.P."/>
        </authorList>
    </citation>
    <scope>NUCLEOTIDE SEQUENCE [LARGE SCALE GENOMIC DNA]</scope>
    <source>
        <strain evidence="1 3">GO-13</strain>
    </source>
</reference>